<proteinExistence type="predicted"/>
<dbReference type="Gene3D" id="3.10.450.50">
    <property type="match status" value="1"/>
</dbReference>
<organism evidence="2 3">
    <name type="scientific">Streptomyces lutosisoli</name>
    <dbReference type="NCBI Taxonomy" id="2665721"/>
    <lineage>
        <taxon>Bacteria</taxon>
        <taxon>Bacillati</taxon>
        <taxon>Actinomycetota</taxon>
        <taxon>Actinomycetes</taxon>
        <taxon>Kitasatosporales</taxon>
        <taxon>Streptomycetaceae</taxon>
        <taxon>Streptomyces</taxon>
    </lineage>
</organism>
<evidence type="ECO:0000259" key="1">
    <source>
        <dbReference type="Pfam" id="PF13577"/>
    </source>
</evidence>
<feature type="domain" description="SnoaL-like" evidence="1">
    <location>
        <begin position="15"/>
        <end position="171"/>
    </location>
</feature>
<evidence type="ECO:0000313" key="2">
    <source>
        <dbReference type="EMBL" id="MFD0288600.1"/>
    </source>
</evidence>
<dbReference type="InterPro" id="IPR032710">
    <property type="entry name" value="NTF2-like_dom_sf"/>
</dbReference>
<dbReference type="EMBL" id="JBHTEC010000008">
    <property type="protein sequence ID" value="MFD0288600.1"/>
    <property type="molecule type" value="Genomic_DNA"/>
</dbReference>
<accession>A0ABW2VZ20</accession>
<protein>
    <submittedName>
        <fullName evidence="2">Nuclear transport factor 2 family protein</fullName>
    </submittedName>
</protein>
<comment type="caution">
    <text evidence="2">The sequence shown here is derived from an EMBL/GenBank/DDBJ whole genome shotgun (WGS) entry which is preliminary data.</text>
</comment>
<dbReference type="RefSeq" id="WP_381253264.1">
    <property type="nucleotide sequence ID" value="NZ_JBHTBI010000009.1"/>
</dbReference>
<gene>
    <name evidence="2" type="ORF">ACFQZP_44800</name>
</gene>
<evidence type="ECO:0000313" key="3">
    <source>
        <dbReference type="Proteomes" id="UP001596957"/>
    </source>
</evidence>
<dbReference type="InterPro" id="IPR037401">
    <property type="entry name" value="SnoaL-like"/>
</dbReference>
<name>A0ABW2VZ20_9ACTN</name>
<dbReference type="Proteomes" id="UP001596957">
    <property type="component" value="Unassembled WGS sequence"/>
</dbReference>
<sequence>MSDTAELTAEQKIQKVLDIHEVQNVMSRHAYYHGLGKNAEELEAIWVKETPEPTFAQNQGYYVGYESIAYYYGELNRIMQRANLKLLRQHYPELAESDDNLGAGNLIMHPLTTPIIEIAGDGETAKGMWYSPGQVTEVMPPDYKPVANWIWEKYGVDLVRERGHWKIWHLHVYTDFFTPVGASWADQTADAPMGVGGPAVELPRPDVEEETYKVYSHTQLPQDLPRMPEPYRTFSETFSY</sequence>
<dbReference type="Pfam" id="PF13577">
    <property type="entry name" value="SnoaL_4"/>
    <property type="match status" value="1"/>
</dbReference>
<reference evidence="3" key="1">
    <citation type="journal article" date="2019" name="Int. J. Syst. Evol. Microbiol.">
        <title>The Global Catalogue of Microorganisms (GCM) 10K type strain sequencing project: providing services to taxonomists for standard genome sequencing and annotation.</title>
        <authorList>
            <consortium name="The Broad Institute Genomics Platform"/>
            <consortium name="The Broad Institute Genome Sequencing Center for Infectious Disease"/>
            <person name="Wu L."/>
            <person name="Ma J."/>
        </authorList>
    </citation>
    <scope>NUCLEOTIDE SEQUENCE [LARGE SCALE GENOMIC DNA]</scope>
    <source>
        <strain evidence="3">CGMCC 4.7198</strain>
    </source>
</reference>
<keyword evidence="3" id="KW-1185">Reference proteome</keyword>
<dbReference type="SUPFAM" id="SSF54427">
    <property type="entry name" value="NTF2-like"/>
    <property type="match status" value="1"/>
</dbReference>